<dbReference type="STRING" id="695850.A0A067BSP3"/>
<keyword evidence="1" id="KW-0521">NADP</keyword>
<feature type="non-terminal residue" evidence="3">
    <location>
        <position position="1"/>
    </location>
</feature>
<dbReference type="KEGG" id="spar:SPRG_17254"/>
<dbReference type="OrthoDB" id="3509362at2759"/>
<dbReference type="PANTHER" id="PTHR48106:SF8">
    <property type="entry name" value="OS02G0805600 PROTEIN"/>
    <property type="match status" value="1"/>
</dbReference>
<dbReference type="Proteomes" id="UP000030745">
    <property type="component" value="Unassembled WGS sequence"/>
</dbReference>
<dbReference type="VEuPathDB" id="FungiDB:SPRG_17254"/>
<dbReference type="RefSeq" id="XP_012211994.1">
    <property type="nucleotide sequence ID" value="XM_012356604.1"/>
</dbReference>
<keyword evidence="4" id="KW-1185">Reference proteome</keyword>
<dbReference type="GeneID" id="24138806"/>
<gene>
    <name evidence="3" type="ORF">SPRG_17254</name>
</gene>
<evidence type="ECO:0000313" key="3">
    <source>
        <dbReference type="EMBL" id="KDO17301.1"/>
    </source>
</evidence>
<name>A0A067BSP3_SAPPC</name>
<dbReference type="AlphaFoldDB" id="A0A067BSP3"/>
<sequence>LRSRNVAFKAQIAKELLATVWPLLESRQIKPIIYKTFPLSEATAAHQLMESSDHVGKIMLQIV</sequence>
<dbReference type="PANTHER" id="PTHR48106">
    <property type="entry name" value="QUINONE OXIDOREDUCTASE PIG3-RELATED"/>
    <property type="match status" value="1"/>
</dbReference>
<dbReference type="EMBL" id="KK583707">
    <property type="protein sequence ID" value="KDO17301.1"/>
    <property type="molecule type" value="Genomic_DNA"/>
</dbReference>
<proteinExistence type="predicted"/>
<dbReference type="GO" id="GO:0016651">
    <property type="term" value="F:oxidoreductase activity, acting on NAD(P)H"/>
    <property type="evidence" value="ECO:0007669"/>
    <property type="project" value="TreeGrafter"/>
</dbReference>
<organism evidence="3 4">
    <name type="scientific">Saprolegnia parasitica (strain CBS 223.65)</name>
    <dbReference type="NCBI Taxonomy" id="695850"/>
    <lineage>
        <taxon>Eukaryota</taxon>
        <taxon>Sar</taxon>
        <taxon>Stramenopiles</taxon>
        <taxon>Oomycota</taxon>
        <taxon>Saprolegniomycetes</taxon>
        <taxon>Saprolegniales</taxon>
        <taxon>Saprolegniaceae</taxon>
        <taxon>Saprolegnia</taxon>
    </lineage>
</organism>
<evidence type="ECO:0008006" key="5">
    <source>
        <dbReference type="Google" id="ProtNLM"/>
    </source>
</evidence>
<evidence type="ECO:0000313" key="4">
    <source>
        <dbReference type="Proteomes" id="UP000030745"/>
    </source>
</evidence>
<accession>A0A067BSP3</accession>
<evidence type="ECO:0000256" key="1">
    <source>
        <dbReference type="ARBA" id="ARBA00022857"/>
    </source>
</evidence>
<keyword evidence="2" id="KW-0560">Oxidoreductase</keyword>
<reference evidence="3 4" key="1">
    <citation type="journal article" date="2013" name="PLoS Genet.">
        <title>Distinctive expansion of potential virulence genes in the genome of the oomycete fish pathogen Saprolegnia parasitica.</title>
        <authorList>
            <person name="Jiang R.H."/>
            <person name="de Bruijn I."/>
            <person name="Haas B.J."/>
            <person name="Belmonte R."/>
            <person name="Lobach L."/>
            <person name="Christie J."/>
            <person name="van den Ackerveken G."/>
            <person name="Bottin A."/>
            <person name="Bulone V."/>
            <person name="Diaz-Moreno S.M."/>
            <person name="Dumas B."/>
            <person name="Fan L."/>
            <person name="Gaulin E."/>
            <person name="Govers F."/>
            <person name="Grenville-Briggs L.J."/>
            <person name="Horner N.R."/>
            <person name="Levin J.Z."/>
            <person name="Mammella M."/>
            <person name="Meijer H.J."/>
            <person name="Morris P."/>
            <person name="Nusbaum C."/>
            <person name="Oome S."/>
            <person name="Phillips A.J."/>
            <person name="van Rooyen D."/>
            <person name="Rzeszutek E."/>
            <person name="Saraiva M."/>
            <person name="Secombes C.J."/>
            <person name="Seidl M.F."/>
            <person name="Snel B."/>
            <person name="Stassen J.H."/>
            <person name="Sykes S."/>
            <person name="Tripathy S."/>
            <person name="van den Berg H."/>
            <person name="Vega-Arreguin J.C."/>
            <person name="Wawra S."/>
            <person name="Young S.K."/>
            <person name="Zeng Q."/>
            <person name="Dieguez-Uribeondo J."/>
            <person name="Russ C."/>
            <person name="Tyler B.M."/>
            <person name="van West P."/>
        </authorList>
    </citation>
    <scope>NUCLEOTIDE SEQUENCE [LARGE SCALE GENOMIC DNA]</scope>
    <source>
        <strain evidence="3 4">CBS 223.65</strain>
    </source>
</reference>
<dbReference type="Pfam" id="PF13602">
    <property type="entry name" value="ADH_zinc_N_2"/>
    <property type="match status" value="1"/>
</dbReference>
<dbReference type="Gene3D" id="3.90.180.10">
    <property type="entry name" value="Medium-chain alcohol dehydrogenases, catalytic domain"/>
    <property type="match status" value="1"/>
</dbReference>
<evidence type="ECO:0000256" key="2">
    <source>
        <dbReference type="ARBA" id="ARBA00023002"/>
    </source>
</evidence>
<protein>
    <recommendedName>
        <fullName evidence="5">NAD(P)H-quinone oxidoreductase</fullName>
    </recommendedName>
</protein>
<dbReference type="GO" id="GO:0070402">
    <property type="term" value="F:NADPH binding"/>
    <property type="evidence" value="ECO:0007669"/>
    <property type="project" value="TreeGrafter"/>
</dbReference>